<keyword evidence="2" id="KW-1185">Reference proteome</keyword>
<dbReference type="VEuPathDB" id="CryptoDB:cand_019760"/>
<dbReference type="GeneID" id="92366160"/>
<sequence length="218" mass="23917">MLYSKNKANSNTACSTVQTNENTSLVPSGCSTPGCHCNGSAIVSSQSSNPITTQRCYVTSTGCHEAVVTTTTQEVRSHKCPPKVQQIHEHVTQPVTHTCISTLDCLNYNTSAICCTNIECICNQSCLSCPSGCNCKHYGHHHHGHHHHGHYIDQCNNNQNCCLNCNCCCASTVQTTVYPVYMSYPNYNQGRSIEVPYTGYPIQGSGYPQITSTPYIYY</sequence>
<dbReference type="OrthoDB" id="342989at2759"/>
<organism evidence="1 2">
    <name type="scientific">Cryptosporidium andersoni</name>
    <dbReference type="NCBI Taxonomy" id="117008"/>
    <lineage>
        <taxon>Eukaryota</taxon>
        <taxon>Sar</taxon>
        <taxon>Alveolata</taxon>
        <taxon>Apicomplexa</taxon>
        <taxon>Conoidasida</taxon>
        <taxon>Coccidia</taxon>
        <taxon>Eucoccidiorida</taxon>
        <taxon>Eimeriorina</taxon>
        <taxon>Cryptosporidiidae</taxon>
        <taxon>Cryptosporidium</taxon>
    </lineage>
</organism>
<protein>
    <submittedName>
        <fullName evidence="1">Uncharacterized protein</fullName>
    </submittedName>
</protein>
<evidence type="ECO:0000313" key="2">
    <source>
        <dbReference type="Proteomes" id="UP000186804"/>
    </source>
</evidence>
<gene>
    <name evidence="1" type="ORF">cand_019760</name>
</gene>
<dbReference type="AlphaFoldDB" id="A0A1J4MSP8"/>
<proteinExistence type="predicted"/>
<dbReference type="Proteomes" id="UP000186804">
    <property type="component" value="Unassembled WGS sequence"/>
</dbReference>
<reference evidence="1 2" key="1">
    <citation type="submission" date="2016-10" db="EMBL/GenBank/DDBJ databases">
        <title>Reductive evolution of mitochondrial metabolism and differential evolution of invasion-related proteins in Cryptosporidium.</title>
        <authorList>
            <person name="Liu S."/>
            <person name="Roellig D.M."/>
            <person name="Guo Y."/>
            <person name="Li N."/>
            <person name="Frace M.A."/>
            <person name="Tang K."/>
            <person name="Zhang L."/>
            <person name="Feng Y."/>
            <person name="Xiao L."/>
        </authorList>
    </citation>
    <scope>NUCLEOTIDE SEQUENCE [LARGE SCALE GENOMIC DNA]</scope>
    <source>
        <strain evidence="1">30847</strain>
    </source>
</reference>
<dbReference type="RefSeq" id="XP_067069112.1">
    <property type="nucleotide sequence ID" value="XM_067212206.1"/>
</dbReference>
<accession>A0A1J4MSP8</accession>
<evidence type="ECO:0000313" key="1">
    <source>
        <dbReference type="EMBL" id="OII77266.1"/>
    </source>
</evidence>
<dbReference type="EMBL" id="LRBS01000043">
    <property type="protein sequence ID" value="OII77266.1"/>
    <property type="molecule type" value="Genomic_DNA"/>
</dbReference>
<comment type="caution">
    <text evidence="1">The sequence shown here is derived from an EMBL/GenBank/DDBJ whole genome shotgun (WGS) entry which is preliminary data.</text>
</comment>
<name>A0A1J4MSP8_9CRYT</name>